<accession>A0ABD0Y0Y7</accession>
<sequence>MRLFKHWARPTFLQYDYLYNYRHSYYDDYIDYMDRRMRGLAVEPPKPQTWAERALRTYTRNNYLYNTTYRMYRSAKEDKDSALLNTMHMANTWHSDHSKDYYNRKFKEILF</sequence>
<name>A0ABD0Y0Y7_9HEMI</name>
<comment type="caution">
    <text evidence="1">The sequence shown here is derived from an EMBL/GenBank/DDBJ whole genome shotgun (WGS) entry which is preliminary data.</text>
</comment>
<keyword evidence="2" id="KW-1185">Reference proteome</keyword>
<evidence type="ECO:0008006" key="3">
    <source>
        <dbReference type="Google" id="ProtNLM"/>
    </source>
</evidence>
<dbReference type="EMBL" id="JBFDAA010000016">
    <property type="protein sequence ID" value="KAL1117136.1"/>
    <property type="molecule type" value="Genomic_DNA"/>
</dbReference>
<proteinExistence type="predicted"/>
<organism evidence="1 2">
    <name type="scientific">Ranatra chinensis</name>
    <dbReference type="NCBI Taxonomy" id="642074"/>
    <lineage>
        <taxon>Eukaryota</taxon>
        <taxon>Metazoa</taxon>
        <taxon>Ecdysozoa</taxon>
        <taxon>Arthropoda</taxon>
        <taxon>Hexapoda</taxon>
        <taxon>Insecta</taxon>
        <taxon>Pterygota</taxon>
        <taxon>Neoptera</taxon>
        <taxon>Paraneoptera</taxon>
        <taxon>Hemiptera</taxon>
        <taxon>Heteroptera</taxon>
        <taxon>Panheteroptera</taxon>
        <taxon>Nepomorpha</taxon>
        <taxon>Nepidae</taxon>
        <taxon>Ranatrinae</taxon>
        <taxon>Ranatra</taxon>
    </lineage>
</organism>
<dbReference type="AlphaFoldDB" id="A0ABD0Y0Y7"/>
<evidence type="ECO:0000313" key="1">
    <source>
        <dbReference type="EMBL" id="KAL1117136.1"/>
    </source>
</evidence>
<gene>
    <name evidence="1" type="ORF">AAG570_004464</name>
</gene>
<protein>
    <recommendedName>
        <fullName evidence="3">Flightin</fullName>
    </recommendedName>
</protein>
<dbReference type="Proteomes" id="UP001558652">
    <property type="component" value="Unassembled WGS sequence"/>
</dbReference>
<reference evidence="1 2" key="1">
    <citation type="submission" date="2024-07" db="EMBL/GenBank/DDBJ databases">
        <title>Chromosome-level genome assembly of the water stick insect Ranatra chinensis (Heteroptera: Nepidae).</title>
        <authorList>
            <person name="Liu X."/>
        </authorList>
    </citation>
    <scope>NUCLEOTIDE SEQUENCE [LARGE SCALE GENOMIC DNA]</scope>
    <source>
        <strain evidence="1">Cailab_2021Rc</strain>
        <tissue evidence="1">Muscle</tissue>
    </source>
</reference>
<evidence type="ECO:0000313" key="2">
    <source>
        <dbReference type="Proteomes" id="UP001558652"/>
    </source>
</evidence>